<keyword evidence="3" id="KW-1185">Reference proteome</keyword>
<accession>A0AAN9XX31</accession>
<sequence length="402" mass="43863">MASVTTPSNAPPPTPLPSKLVKSRCASAPAPSPTVVAVLAGTSSVPPPTISKSQAPIPSLLRASADSGPQPAAPTATAGMEPVVALLTTETVVKDEKVIIVQHAKGTVHLLGTHHNRENSALAVDELIRIVRPHVVAVELCRTNLERYNVLTEGGGQPPAPAADEVAPKSSHMDIIPARLRDKAIGEELLLGLVSESLKYDRWCVHRNRGGGGGLRRSALLKNPQTRRFRVRPKVFHDVVIGREMCAPFRDYTWTLPKPHSRYLVHPATKYRILLADKPVEETFCSVAAALTDEERSIVHIYQANFLKLFVASSATKTIMMNMIEKNARLYDAIVRQRDRHMARALRQALDDADTRPREKARVLAIVGKSHIAGIVNYWHTPLPTRSTAAAAAVRPPTRAKR</sequence>
<evidence type="ECO:0000256" key="1">
    <source>
        <dbReference type="SAM" id="MobiDB-lite"/>
    </source>
</evidence>
<evidence type="ECO:0008006" key="4">
    <source>
        <dbReference type="Google" id="ProtNLM"/>
    </source>
</evidence>
<reference evidence="2 3" key="1">
    <citation type="submission" date="2024-03" db="EMBL/GenBank/DDBJ databases">
        <title>Adaptation during the transition from Ophiocordyceps entomopathogen to insect associate is accompanied by gene loss and intensified selection.</title>
        <authorList>
            <person name="Ward C.M."/>
            <person name="Onetto C.A."/>
            <person name="Borneman A.R."/>
        </authorList>
    </citation>
    <scope>NUCLEOTIDE SEQUENCE [LARGE SCALE GENOMIC DNA]</scope>
    <source>
        <strain evidence="2">AWRI1</strain>
        <tissue evidence="2">Single Adult Female</tissue>
    </source>
</reference>
<evidence type="ECO:0000313" key="3">
    <source>
        <dbReference type="Proteomes" id="UP001367676"/>
    </source>
</evidence>
<dbReference type="InterPro" id="IPR046345">
    <property type="entry name" value="TraB_PrgY-like"/>
</dbReference>
<protein>
    <recommendedName>
        <fullName evidence="4">TraB domain-containing protein</fullName>
    </recommendedName>
</protein>
<organism evidence="2 3">
    <name type="scientific">Parthenolecanium corni</name>
    <dbReference type="NCBI Taxonomy" id="536013"/>
    <lineage>
        <taxon>Eukaryota</taxon>
        <taxon>Metazoa</taxon>
        <taxon>Ecdysozoa</taxon>
        <taxon>Arthropoda</taxon>
        <taxon>Hexapoda</taxon>
        <taxon>Insecta</taxon>
        <taxon>Pterygota</taxon>
        <taxon>Neoptera</taxon>
        <taxon>Paraneoptera</taxon>
        <taxon>Hemiptera</taxon>
        <taxon>Sternorrhyncha</taxon>
        <taxon>Coccoidea</taxon>
        <taxon>Coccidae</taxon>
        <taxon>Parthenolecanium</taxon>
    </lineage>
</organism>
<feature type="region of interest" description="Disordered" evidence="1">
    <location>
        <begin position="1"/>
        <end position="28"/>
    </location>
</feature>
<evidence type="ECO:0000313" key="2">
    <source>
        <dbReference type="EMBL" id="KAK7571175.1"/>
    </source>
</evidence>
<dbReference type="EMBL" id="JBBCAQ010000041">
    <property type="protein sequence ID" value="KAK7571175.1"/>
    <property type="molecule type" value="Genomic_DNA"/>
</dbReference>
<dbReference type="Proteomes" id="UP001367676">
    <property type="component" value="Unassembled WGS sequence"/>
</dbReference>
<proteinExistence type="predicted"/>
<dbReference type="AlphaFoldDB" id="A0AAN9XX31"/>
<dbReference type="PANTHER" id="PTHR21530:SF7">
    <property type="entry name" value="TRAB DOMAIN-CONTAINING PROTEIN"/>
    <property type="match status" value="1"/>
</dbReference>
<comment type="caution">
    <text evidence="2">The sequence shown here is derived from an EMBL/GenBank/DDBJ whole genome shotgun (WGS) entry which is preliminary data.</text>
</comment>
<name>A0AAN9XX31_9HEMI</name>
<gene>
    <name evidence="2" type="ORF">V9T40_014779</name>
</gene>
<dbReference type="PANTHER" id="PTHR21530">
    <property type="entry name" value="PHEROMONE SHUTDOWN PROTEIN"/>
    <property type="match status" value="1"/>
</dbReference>